<sequence length="107" mass="11859">MAKESGSKLNVELGDKYIVTSNSYTFVLVERKKIKSGVKAGQDQFANCGYFQNLNSLAKFLINKEIRESELTSLQQIAERVDELGEGIGKLLTQIINQSEGKTDGKD</sequence>
<dbReference type="Proteomes" id="UP000278488">
    <property type="component" value="Segment"/>
</dbReference>
<gene>
    <name evidence="2" type="ORF">Pylas_032</name>
</gene>
<evidence type="ECO:0000259" key="1">
    <source>
        <dbReference type="Pfam" id="PF17399"/>
    </source>
</evidence>
<accession>A0A3G3BYK4</accession>
<evidence type="ECO:0000313" key="2">
    <source>
        <dbReference type="EMBL" id="AYP69286.1"/>
    </source>
</evidence>
<evidence type="ECO:0000313" key="3">
    <source>
        <dbReference type="Proteomes" id="UP000278488"/>
    </source>
</evidence>
<dbReference type="InterPro" id="IPR035404">
    <property type="entry name" value="DUF5405"/>
</dbReference>
<keyword evidence="3" id="KW-1185">Reference proteome</keyword>
<reference evidence="3" key="1">
    <citation type="submission" date="2018-09" db="EMBL/GenBank/DDBJ databases">
        <title>Complete genome of Klebsiella pneumoniae phage Pylas.</title>
        <authorList>
            <person name="Powell J.E."/>
            <person name="Lessor L."/>
            <person name="O'Leary C.J."/>
            <person name="Liu M."/>
        </authorList>
    </citation>
    <scope>NUCLEOTIDE SEQUENCE [LARGE SCALE GENOMIC DNA]</scope>
</reference>
<dbReference type="Pfam" id="PF17399">
    <property type="entry name" value="DUF5405"/>
    <property type="match status" value="1"/>
</dbReference>
<proteinExistence type="predicted"/>
<feature type="domain" description="DUF5405" evidence="1">
    <location>
        <begin position="14"/>
        <end position="85"/>
    </location>
</feature>
<organism evidence="2 3">
    <name type="scientific">Klebsiella phage Pylas</name>
    <dbReference type="NCBI Taxonomy" id="2419682"/>
    <lineage>
        <taxon>Viruses</taxon>
        <taxon>Duplodnaviria</taxon>
        <taxon>Heunggongvirae</taxon>
        <taxon>Uroviricota</taxon>
        <taxon>Caudoviricetes</taxon>
        <taxon>Schitoviridae</taxon>
        <taxon>Humphriesvirinae</taxon>
        <taxon>Pylasvirus</taxon>
        <taxon>Pylasvirus pylas</taxon>
    </lineage>
</organism>
<name>A0A3G3BYK4_9CAUD</name>
<dbReference type="EMBL" id="MH899585">
    <property type="protein sequence ID" value="AYP69286.1"/>
    <property type="molecule type" value="Genomic_DNA"/>
</dbReference>
<protein>
    <recommendedName>
        <fullName evidence="1">DUF5405 domain-containing protein</fullName>
    </recommendedName>
</protein>